<dbReference type="InParanoid" id="A0A7J8GKM5"/>
<reference evidence="2 3" key="1">
    <citation type="journal article" date="2020" name="Nature">
        <title>Six reference-quality genomes reveal evolution of bat adaptations.</title>
        <authorList>
            <person name="Jebb D."/>
            <person name="Huang Z."/>
            <person name="Pippel M."/>
            <person name="Hughes G.M."/>
            <person name="Lavrichenko K."/>
            <person name="Devanna P."/>
            <person name="Winkler S."/>
            <person name="Jermiin L.S."/>
            <person name="Skirmuntt E.C."/>
            <person name="Katzourakis A."/>
            <person name="Burkitt-Gray L."/>
            <person name="Ray D.A."/>
            <person name="Sullivan K.A.M."/>
            <person name="Roscito J.G."/>
            <person name="Kirilenko B.M."/>
            <person name="Davalos L.M."/>
            <person name="Corthals A.P."/>
            <person name="Power M.L."/>
            <person name="Jones G."/>
            <person name="Ransome R.D."/>
            <person name="Dechmann D.K.N."/>
            <person name="Locatelli A.G."/>
            <person name="Puechmaille S.J."/>
            <person name="Fedrigo O."/>
            <person name="Jarvis E.D."/>
            <person name="Hiller M."/>
            <person name="Vernes S.C."/>
            <person name="Myers E.W."/>
            <person name="Teeling E.C."/>
        </authorList>
    </citation>
    <scope>NUCLEOTIDE SEQUENCE [LARGE SCALE GENOMIC DNA]</scope>
    <source>
        <strain evidence="2">MMolMol1</strain>
        <tissue evidence="2">Muscle</tissue>
    </source>
</reference>
<evidence type="ECO:0000313" key="2">
    <source>
        <dbReference type="EMBL" id="KAF6460516.1"/>
    </source>
</evidence>
<keyword evidence="3" id="KW-1185">Reference proteome</keyword>
<gene>
    <name evidence="2" type="ORF">HJG59_011431</name>
</gene>
<dbReference type="EMBL" id="JACASF010000009">
    <property type="protein sequence ID" value="KAF6460516.1"/>
    <property type="molecule type" value="Genomic_DNA"/>
</dbReference>
<accession>A0A7J8GKM5</accession>
<comment type="caution">
    <text evidence="2">The sequence shown here is derived from an EMBL/GenBank/DDBJ whole genome shotgun (WGS) entry which is preliminary data.</text>
</comment>
<organism evidence="2 3">
    <name type="scientific">Molossus molossus</name>
    <name type="common">Pallas' mastiff bat</name>
    <name type="synonym">Vespertilio molossus</name>
    <dbReference type="NCBI Taxonomy" id="27622"/>
    <lineage>
        <taxon>Eukaryota</taxon>
        <taxon>Metazoa</taxon>
        <taxon>Chordata</taxon>
        <taxon>Craniata</taxon>
        <taxon>Vertebrata</taxon>
        <taxon>Euteleostomi</taxon>
        <taxon>Mammalia</taxon>
        <taxon>Eutheria</taxon>
        <taxon>Laurasiatheria</taxon>
        <taxon>Chiroptera</taxon>
        <taxon>Yangochiroptera</taxon>
        <taxon>Molossidae</taxon>
        <taxon>Molossus</taxon>
    </lineage>
</organism>
<feature type="compositionally biased region" description="Low complexity" evidence="1">
    <location>
        <begin position="117"/>
        <end position="130"/>
    </location>
</feature>
<sequence length="141" mass="15023">MGCAGPHHRGRRGASLPGRTSRCPAVVLRLPGARGGSDGLCRAPSPREARSQPPRTHEQVPPVLLRLPGARGGSDGLCRAPSPREARGQPPRSQEQVPRRRAAAARPLQRRAEAGRPCRSSSTSRSLDSRLACPSQQLPIV</sequence>
<evidence type="ECO:0000256" key="1">
    <source>
        <dbReference type="SAM" id="MobiDB-lite"/>
    </source>
</evidence>
<feature type="region of interest" description="Disordered" evidence="1">
    <location>
        <begin position="1"/>
        <end position="141"/>
    </location>
</feature>
<protein>
    <submittedName>
        <fullName evidence="2">Uncharacterized protein</fullName>
    </submittedName>
</protein>
<name>A0A7J8GKM5_MOLMO</name>
<evidence type="ECO:0000313" key="3">
    <source>
        <dbReference type="Proteomes" id="UP000550707"/>
    </source>
</evidence>
<feature type="compositionally biased region" description="Basic and acidic residues" evidence="1">
    <location>
        <begin position="45"/>
        <end position="58"/>
    </location>
</feature>
<dbReference type="AlphaFoldDB" id="A0A7J8GKM5"/>
<feature type="compositionally biased region" description="Basic residues" evidence="1">
    <location>
        <begin position="1"/>
        <end position="12"/>
    </location>
</feature>
<proteinExistence type="predicted"/>
<dbReference type="Proteomes" id="UP000550707">
    <property type="component" value="Unassembled WGS sequence"/>
</dbReference>